<dbReference type="Proteomes" id="UP001601627">
    <property type="component" value="Unassembled WGS sequence"/>
</dbReference>
<keyword evidence="4" id="KW-1185">Reference proteome</keyword>
<organism evidence="3 4">
    <name type="scientific">Streptomyces marokkonensis</name>
    <dbReference type="NCBI Taxonomy" id="324855"/>
    <lineage>
        <taxon>Bacteria</taxon>
        <taxon>Bacillati</taxon>
        <taxon>Actinomycetota</taxon>
        <taxon>Actinomycetes</taxon>
        <taxon>Kitasatosporales</taxon>
        <taxon>Streptomycetaceae</taxon>
        <taxon>Streptomyces</taxon>
    </lineage>
</organism>
<evidence type="ECO:0008006" key="5">
    <source>
        <dbReference type="Google" id="ProtNLM"/>
    </source>
</evidence>
<comment type="caution">
    <text evidence="3">The sequence shown here is derived from an EMBL/GenBank/DDBJ whole genome shotgun (WGS) entry which is preliminary data.</text>
</comment>
<evidence type="ECO:0000256" key="2">
    <source>
        <dbReference type="SAM" id="SignalP"/>
    </source>
</evidence>
<dbReference type="EMBL" id="JBHVZQ010000047">
    <property type="protein sequence ID" value="MFF1278032.1"/>
    <property type="molecule type" value="Genomic_DNA"/>
</dbReference>
<gene>
    <name evidence="3" type="ORF">ACFVZC_32320</name>
</gene>
<accession>A0ABW6QFM3</accession>
<feature type="region of interest" description="Disordered" evidence="1">
    <location>
        <begin position="83"/>
        <end position="108"/>
    </location>
</feature>
<feature type="signal peptide" evidence="2">
    <location>
        <begin position="1"/>
        <end position="22"/>
    </location>
</feature>
<evidence type="ECO:0000256" key="1">
    <source>
        <dbReference type="SAM" id="MobiDB-lite"/>
    </source>
</evidence>
<dbReference type="PROSITE" id="PS51257">
    <property type="entry name" value="PROKAR_LIPOPROTEIN"/>
    <property type="match status" value="1"/>
</dbReference>
<dbReference type="RefSeq" id="WP_388240246.1">
    <property type="nucleotide sequence ID" value="NZ_JBHVZQ010000047.1"/>
</dbReference>
<feature type="chain" id="PRO_5046794801" description="Lipoprotein" evidence="2">
    <location>
        <begin position="23"/>
        <end position="180"/>
    </location>
</feature>
<evidence type="ECO:0000313" key="3">
    <source>
        <dbReference type="EMBL" id="MFF1278032.1"/>
    </source>
</evidence>
<name>A0ABW6QFM3_9ACTN</name>
<sequence length="180" mass="18850">MKRSRWLPLPGLAAALMLTACGVPPSDVIQAGAPASGMIDSEPVVISLYFLDDGDPAAYPRTIGAPADFRTVLDKLFDGPTAEEARTATTELPHLSGTADASVGNSGEVSVELPEDVTPLSHPAMLQLVCTVADLSGTFAWLPADAYRDGFSAAHVTIHVYGDGWMKTQSADACPDASHR</sequence>
<proteinExistence type="predicted"/>
<protein>
    <recommendedName>
        <fullName evidence="5">Lipoprotein</fullName>
    </recommendedName>
</protein>
<evidence type="ECO:0000313" key="4">
    <source>
        <dbReference type="Proteomes" id="UP001601627"/>
    </source>
</evidence>
<reference evidence="3 4" key="1">
    <citation type="submission" date="2024-09" db="EMBL/GenBank/DDBJ databases">
        <title>The Natural Products Discovery Center: Release of the First 8490 Sequenced Strains for Exploring Actinobacteria Biosynthetic Diversity.</title>
        <authorList>
            <person name="Kalkreuter E."/>
            <person name="Kautsar S.A."/>
            <person name="Yang D."/>
            <person name="Bader C.D."/>
            <person name="Teijaro C.N."/>
            <person name="Fluegel L."/>
            <person name="Davis C.M."/>
            <person name="Simpson J.R."/>
            <person name="Lauterbach L."/>
            <person name="Steele A.D."/>
            <person name="Gui C."/>
            <person name="Meng S."/>
            <person name="Li G."/>
            <person name="Viehrig K."/>
            <person name="Ye F."/>
            <person name="Su P."/>
            <person name="Kiefer A.F."/>
            <person name="Nichols A."/>
            <person name="Cepeda A.J."/>
            <person name="Yan W."/>
            <person name="Fan B."/>
            <person name="Jiang Y."/>
            <person name="Adhikari A."/>
            <person name="Zheng C.-J."/>
            <person name="Schuster L."/>
            <person name="Cowan T.M."/>
            <person name="Smanski M.J."/>
            <person name="Chevrette M.G."/>
            <person name="De Carvalho L.P.S."/>
            <person name="Shen B."/>
        </authorList>
    </citation>
    <scope>NUCLEOTIDE SEQUENCE [LARGE SCALE GENOMIC DNA]</scope>
    <source>
        <strain evidence="3 4">NPDC058328</strain>
    </source>
</reference>
<keyword evidence="2" id="KW-0732">Signal</keyword>